<dbReference type="GO" id="GO:0015344">
    <property type="term" value="F:siderophore uptake transmembrane transporter activity"/>
    <property type="evidence" value="ECO:0007669"/>
    <property type="project" value="TreeGrafter"/>
</dbReference>
<name>A0A1H4M3A8_9BACT</name>
<evidence type="ECO:0000256" key="2">
    <source>
        <dbReference type="ARBA" id="ARBA00022448"/>
    </source>
</evidence>
<evidence type="ECO:0000256" key="4">
    <source>
        <dbReference type="ARBA" id="ARBA00022692"/>
    </source>
</evidence>
<dbReference type="Pfam" id="PF13620">
    <property type="entry name" value="CarboxypepD_reg"/>
    <property type="match status" value="1"/>
</dbReference>
<evidence type="ECO:0000256" key="3">
    <source>
        <dbReference type="ARBA" id="ARBA00022452"/>
    </source>
</evidence>
<dbReference type="GO" id="GO:0044718">
    <property type="term" value="P:siderophore transmembrane transport"/>
    <property type="evidence" value="ECO:0007669"/>
    <property type="project" value="TreeGrafter"/>
</dbReference>
<sequence>MLVPSRSGEDRWLRARSSFFRPSHAVMTAALFAGASLPLHAQVDTGSLAGTVTDTTGAAIPDADLTLREEATGVTARLHTARDGSFNFSPLKLGTYTLTVKHDGFKQSVAEHLNVTIQSRLEVQPHLEVGGAGEVVEVSSTSPLLETRSSSVQQLVDEHTINALPLNGRNATFLAQLSPGVTFAQSDSRNLQSSGSFAANGARRTQNNYLLDGMDDNAAIADLVNQAQYVVMPPPDALREFTVQTSTYSAEFGHSAGAVLNVSTKAGDNKLHGNVWEYLRNSALDAKDYFVLPTQKKPAFRQNQFGGTLGGPIVIPKVYDGRNRTFFFADYQGTRIAQGKTYTSTVPTLAERNSGYTNLQDLIALQSGTLTDALGRVFPTGTVFDPSTTRALPTGGLDPVTGLRGTAGAYVRDPFYSGGLSGVSNFNTTSNRALLNQLPAGRIAPNAVQLLNLYPTPTGTTLQNNYVSSPVNVTRTDSFDVRFDETLSQRDSAFVRYSFVNTSQVVPSPFPGIADGSASRPGNGRTQSQNIALSETHIITPRLVNEARVGYSKVRDTRLQLNANTLGIPAQYGIPGIPQIAGNGGLPQFSFGQLTALGSPGTLPSDKSSKVLQFTENVTIDRDRHQIRAGVEYQHVAFPTLTPTTSRGAFTNNGSYTSIVATTDASTDRAQFLLAPRPVVAGSLQSLGGSNAVSASSFSPIFKLVRQYVGAYVQDSWKASSNLTLNYGVRWEFLGIPTESDGRFANFVPAQAGDTKDNTSRFYIPQSQVANVPVAFQNLLAQDGIAFTPIADKVLGYAQKGNFAPRVGFSYQADSKLVIRGGYGLFYQGYENHGLSISPWVNYPFQITSSYTAGSSVAPVTADNSVGPISNGLTNVPLTAANASLGALSLFGEPRNPKTTYSQAFNLQVQYQVSPNTIAYVGYVGSNGKHIMSSLGSNAVSSILAPTANTKANSFFKDFSVGGNYVSRSGSTNYNSLQTGVEHRFSHGFSVIANFTYSKCLGTARDLLDNGVGGYRAPYVAGYGIGADYAPCDIDVRRILHTSGSYELPFGKGRSYATSGVASALAGGWSVNWIYSTQDGQPFSVACTSTTAAGLGCFALKVPGQSLYASGNRVKNFLNPAAFANPAVGNLGGASGQVSGPAFRHLDLSLFRRFNLGEARYFEFRAESFNLTNTPNFAQPGSLNFTSPTTFSSISATRDNPNDPRELQASLKLFF</sequence>
<evidence type="ECO:0000256" key="7">
    <source>
        <dbReference type="SAM" id="SignalP"/>
    </source>
</evidence>
<dbReference type="Gene3D" id="2.60.40.1120">
    <property type="entry name" value="Carboxypeptidase-like, regulatory domain"/>
    <property type="match status" value="1"/>
</dbReference>
<dbReference type="EMBL" id="FNSD01000001">
    <property type="protein sequence ID" value="SEB77224.1"/>
    <property type="molecule type" value="Genomic_DNA"/>
</dbReference>
<dbReference type="GO" id="GO:0030246">
    <property type="term" value="F:carbohydrate binding"/>
    <property type="evidence" value="ECO:0007669"/>
    <property type="project" value="InterPro"/>
</dbReference>
<dbReference type="PANTHER" id="PTHR30069">
    <property type="entry name" value="TONB-DEPENDENT OUTER MEMBRANE RECEPTOR"/>
    <property type="match status" value="1"/>
</dbReference>
<comment type="subcellular location">
    <subcellularLocation>
        <location evidence="1">Cell outer membrane</location>
        <topology evidence="1">Multi-pass membrane protein</topology>
    </subcellularLocation>
</comment>
<reference evidence="9 10" key="1">
    <citation type="submission" date="2016-10" db="EMBL/GenBank/DDBJ databases">
        <authorList>
            <person name="de Groot N.N."/>
        </authorList>
    </citation>
    <scope>NUCLEOTIDE SEQUENCE [LARGE SCALE GENOMIC DNA]</scope>
    <source>
        <strain evidence="9 10">AB35.6</strain>
    </source>
</reference>
<feature type="domain" description="TonB-dependent transporter Oar-like beta-barrel" evidence="8">
    <location>
        <begin position="263"/>
        <end position="1208"/>
    </location>
</feature>
<keyword evidence="9" id="KW-0675">Receptor</keyword>
<dbReference type="AlphaFoldDB" id="A0A1H4M3A8"/>
<dbReference type="OrthoDB" id="97893at2"/>
<feature type="chain" id="PRO_5010336411" evidence="7">
    <location>
        <begin position="42"/>
        <end position="1215"/>
    </location>
</feature>
<dbReference type="Pfam" id="PF25183">
    <property type="entry name" value="OMP_b-brl_4"/>
    <property type="match status" value="1"/>
</dbReference>
<evidence type="ECO:0000256" key="6">
    <source>
        <dbReference type="ARBA" id="ARBA00023237"/>
    </source>
</evidence>
<dbReference type="PANTHER" id="PTHR30069:SF46">
    <property type="entry name" value="OAR PROTEIN"/>
    <property type="match status" value="1"/>
</dbReference>
<dbReference type="InterPro" id="IPR039426">
    <property type="entry name" value="TonB-dep_rcpt-like"/>
</dbReference>
<keyword evidence="5" id="KW-0472">Membrane</keyword>
<protein>
    <submittedName>
        <fullName evidence="9">TonB-dependent Receptor Plug Domain</fullName>
    </submittedName>
</protein>
<evidence type="ECO:0000256" key="5">
    <source>
        <dbReference type="ARBA" id="ARBA00023136"/>
    </source>
</evidence>
<organism evidence="9 10">
    <name type="scientific">Terriglobus roseus</name>
    <dbReference type="NCBI Taxonomy" id="392734"/>
    <lineage>
        <taxon>Bacteria</taxon>
        <taxon>Pseudomonadati</taxon>
        <taxon>Acidobacteriota</taxon>
        <taxon>Terriglobia</taxon>
        <taxon>Terriglobales</taxon>
        <taxon>Acidobacteriaceae</taxon>
        <taxon>Terriglobus</taxon>
    </lineage>
</organism>
<keyword evidence="6" id="KW-0998">Cell outer membrane</keyword>
<keyword evidence="3" id="KW-1134">Transmembrane beta strand</keyword>
<feature type="signal peptide" evidence="7">
    <location>
        <begin position="1"/>
        <end position="41"/>
    </location>
</feature>
<keyword evidence="7" id="KW-0732">Signal</keyword>
<dbReference type="SUPFAM" id="SSF56935">
    <property type="entry name" value="Porins"/>
    <property type="match status" value="1"/>
</dbReference>
<evidence type="ECO:0000313" key="10">
    <source>
        <dbReference type="Proteomes" id="UP000182409"/>
    </source>
</evidence>
<gene>
    <name evidence="9" type="ORF">SAMN05443244_1798</name>
</gene>
<dbReference type="Proteomes" id="UP000182409">
    <property type="component" value="Unassembled WGS sequence"/>
</dbReference>
<evidence type="ECO:0000256" key="1">
    <source>
        <dbReference type="ARBA" id="ARBA00004571"/>
    </source>
</evidence>
<keyword evidence="4" id="KW-0812">Transmembrane</keyword>
<dbReference type="InterPro" id="IPR057601">
    <property type="entry name" value="Oar-like_b-barrel"/>
</dbReference>
<accession>A0A1H4M3A8</accession>
<evidence type="ECO:0000259" key="8">
    <source>
        <dbReference type="Pfam" id="PF25183"/>
    </source>
</evidence>
<dbReference type="SUPFAM" id="SSF49452">
    <property type="entry name" value="Starch-binding domain-like"/>
    <property type="match status" value="1"/>
</dbReference>
<dbReference type="InterPro" id="IPR013784">
    <property type="entry name" value="Carb-bd-like_fold"/>
</dbReference>
<dbReference type="Gene3D" id="2.40.170.20">
    <property type="entry name" value="TonB-dependent receptor, beta-barrel domain"/>
    <property type="match status" value="1"/>
</dbReference>
<keyword evidence="2" id="KW-0813">Transport</keyword>
<evidence type="ECO:0000313" key="9">
    <source>
        <dbReference type="EMBL" id="SEB77224.1"/>
    </source>
</evidence>
<proteinExistence type="predicted"/>
<dbReference type="InterPro" id="IPR036942">
    <property type="entry name" value="Beta-barrel_TonB_sf"/>
</dbReference>
<dbReference type="GO" id="GO:0009279">
    <property type="term" value="C:cell outer membrane"/>
    <property type="evidence" value="ECO:0007669"/>
    <property type="project" value="UniProtKB-SubCell"/>
</dbReference>